<reference evidence="1" key="1">
    <citation type="submission" date="2014-11" db="EMBL/GenBank/DDBJ databases">
        <authorList>
            <person name="Amaro Gonzalez C."/>
        </authorList>
    </citation>
    <scope>NUCLEOTIDE SEQUENCE</scope>
</reference>
<protein>
    <submittedName>
        <fullName evidence="1">Uncharacterized protein</fullName>
    </submittedName>
</protein>
<dbReference type="AlphaFoldDB" id="A0A0E9PCN3"/>
<sequence>MYYLLLCIKNKVALPG</sequence>
<dbReference type="EMBL" id="GBXM01106530">
    <property type="protein sequence ID" value="JAH02047.1"/>
    <property type="molecule type" value="Transcribed_RNA"/>
</dbReference>
<evidence type="ECO:0000313" key="1">
    <source>
        <dbReference type="EMBL" id="JAH02047.1"/>
    </source>
</evidence>
<organism evidence="1">
    <name type="scientific">Anguilla anguilla</name>
    <name type="common">European freshwater eel</name>
    <name type="synonym">Muraena anguilla</name>
    <dbReference type="NCBI Taxonomy" id="7936"/>
    <lineage>
        <taxon>Eukaryota</taxon>
        <taxon>Metazoa</taxon>
        <taxon>Chordata</taxon>
        <taxon>Craniata</taxon>
        <taxon>Vertebrata</taxon>
        <taxon>Euteleostomi</taxon>
        <taxon>Actinopterygii</taxon>
        <taxon>Neopterygii</taxon>
        <taxon>Teleostei</taxon>
        <taxon>Anguilliformes</taxon>
        <taxon>Anguillidae</taxon>
        <taxon>Anguilla</taxon>
    </lineage>
</organism>
<name>A0A0E9PCN3_ANGAN</name>
<accession>A0A0E9PCN3</accession>
<reference evidence="1" key="2">
    <citation type="journal article" date="2015" name="Fish Shellfish Immunol.">
        <title>Early steps in the European eel (Anguilla anguilla)-Vibrio vulnificus interaction in the gills: Role of the RtxA13 toxin.</title>
        <authorList>
            <person name="Callol A."/>
            <person name="Pajuelo D."/>
            <person name="Ebbesson L."/>
            <person name="Teles M."/>
            <person name="MacKenzie S."/>
            <person name="Amaro C."/>
        </authorList>
    </citation>
    <scope>NUCLEOTIDE SEQUENCE</scope>
</reference>
<proteinExistence type="predicted"/>